<evidence type="ECO:0000313" key="2">
    <source>
        <dbReference type="EMBL" id="KAJ1604459.1"/>
    </source>
</evidence>
<keyword evidence="1" id="KW-0378">Hydrolase</keyword>
<dbReference type="HAMAP" id="MF_00528">
    <property type="entry name" value="Maf"/>
    <property type="match status" value="1"/>
</dbReference>
<evidence type="ECO:0000256" key="1">
    <source>
        <dbReference type="ARBA" id="ARBA00022801"/>
    </source>
</evidence>
<dbReference type="Pfam" id="PF02545">
    <property type="entry name" value="Maf"/>
    <property type="match status" value="1"/>
</dbReference>
<comment type="caution">
    <text evidence="2">The sequence shown here is derived from an EMBL/GenBank/DDBJ whole genome shotgun (WGS) entry which is preliminary data.</text>
</comment>
<gene>
    <name evidence="2" type="ORF">OJ253_3664</name>
</gene>
<organism evidence="2">
    <name type="scientific">Cryptosporidium canis</name>
    <dbReference type="NCBI Taxonomy" id="195482"/>
    <lineage>
        <taxon>Eukaryota</taxon>
        <taxon>Sar</taxon>
        <taxon>Alveolata</taxon>
        <taxon>Apicomplexa</taxon>
        <taxon>Conoidasida</taxon>
        <taxon>Coccidia</taxon>
        <taxon>Eucoccidiorida</taxon>
        <taxon>Eimeriorina</taxon>
        <taxon>Cryptosporidiidae</taxon>
        <taxon>Cryptosporidium</taxon>
    </lineage>
</organism>
<dbReference type="InterPro" id="IPR003697">
    <property type="entry name" value="Maf-like"/>
</dbReference>
<reference evidence="2" key="1">
    <citation type="submission" date="2022-10" db="EMBL/GenBank/DDBJ databases">
        <title>Adaptive evolution leads to modifications in subtelomeric GC content in a zoonotic Cryptosporidium species.</title>
        <authorList>
            <person name="Li J."/>
            <person name="Feng Y."/>
            <person name="Xiao L."/>
        </authorList>
    </citation>
    <scope>NUCLEOTIDE SEQUENCE</scope>
    <source>
        <strain evidence="2">33844</strain>
    </source>
</reference>
<dbReference type="Gene3D" id="3.90.950.10">
    <property type="match status" value="1"/>
</dbReference>
<name>A0A9D5HUK0_9CRYT</name>
<dbReference type="PANTHER" id="PTHR43213:SF4">
    <property type="entry name" value="7-METHYL-GTP PYROPHOSPHATASE"/>
    <property type="match status" value="1"/>
</dbReference>
<sequence length="209" mass="23510">MYGDRVFQTEYRLVFGSTSQSRREVFSKAKIRVSDFISADIDERSIADEDPTKLVVKISEAKMAGVLGKLPYKRGEDKVIVICADTVALKDGEVRNKPRDEEEKLRFLRSYSASHVDCITGVTVYNYFTGRKLSGVTISRVYYKFMPEEAIQEILKGSEVIQHSCGGFAIDCPLMERYVDRIEGDSDNIMGISVLQTVDLIEKSIDPGV</sequence>
<accession>A0A9D5HUK0</accession>
<dbReference type="SUPFAM" id="SSF52972">
    <property type="entry name" value="ITPase-like"/>
    <property type="match status" value="1"/>
</dbReference>
<dbReference type="InterPro" id="IPR029001">
    <property type="entry name" value="ITPase-like_fam"/>
</dbReference>
<dbReference type="OrthoDB" id="10267058at2759"/>
<proteinExistence type="inferred from homology"/>
<protein>
    <submittedName>
        <fullName evidence="2">Maf protein like</fullName>
    </submittedName>
</protein>
<dbReference type="PIRSF" id="PIRSF006305">
    <property type="entry name" value="Maf"/>
    <property type="match status" value="1"/>
</dbReference>
<dbReference type="AlphaFoldDB" id="A0A9D5HUK0"/>
<dbReference type="GO" id="GO:0047429">
    <property type="term" value="F:nucleoside triphosphate diphosphatase activity"/>
    <property type="evidence" value="ECO:0007669"/>
    <property type="project" value="InterPro"/>
</dbReference>
<dbReference type="PANTHER" id="PTHR43213">
    <property type="entry name" value="BIFUNCTIONAL DTTP/UTP PYROPHOSPHATASE/METHYLTRANSFERASE PROTEIN-RELATED"/>
    <property type="match status" value="1"/>
</dbReference>
<dbReference type="Proteomes" id="UP001067231">
    <property type="component" value="Unassembled WGS sequence"/>
</dbReference>
<dbReference type="EMBL" id="JAPCXC010000143">
    <property type="protein sequence ID" value="KAJ1604459.1"/>
    <property type="molecule type" value="Genomic_DNA"/>
</dbReference>